<accession>A0ABQ1T5X2</accession>
<sequence length="49" mass="5522">MQHFSGFIAVKAYIRCDRSVAVGCLFALAMVDGHARVRFDKVSFIRVMT</sequence>
<dbReference type="EMBL" id="BMKO01000006">
    <property type="protein sequence ID" value="GGE83876.1"/>
    <property type="molecule type" value="Genomic_DNA"/>
</dbReference>
<protein>
    <submittedName>
        <fullName evidence="1">Uncharacterized protein</fullName>
    </submittedName>
</protein>
<proteinExistence type="predicted"/>
<organism evidence="1 2">
    <name type="scientific">Shewanella carassii</name>
    <dbReference type="NCBI Taxonomy" id="1987584"/>
    <lineage>
        <taxon>Bacteria</taxon>
        <taxon>Pseudomonadati</taxon>
        <taxon>Pseudomonadota</taxon>
        <taxon>Gammaproteobacteria</taxon>
        <taxon>Alteromonadales</taxon>
        <taxon>Shewanellaceae</taxon>
        <taxon>Shewanella</taxon>
    </lineage>
</organism>
<name>A0ABQ1T5X2_9GAMM</name>
<evidence type="ECO:0000313" key="2">
    <source>
        <dbReference type="Proteomes" id="UP000606498"/>
    </source>
</evidence>
<reference evidence="2" key="1">
    <citation type="journal article" date="2019" name="Int. J. Syst. Evol. Microbiol.">
        <title>The Global Catalogue of Microorganisms (GCM) 10K type strain sequencing project: providing services to taxonomists for standard genome sequencing and annotation.</title>
        <authorList>
            <consortium name="The Broad Institute Genomics Platform"/>
            <consortium name="The Broad Institute Genome Sequencing Center for Infectious Disease"/>
            <person name="Wu L."/>
            <person name="Ma J."/>
        </authorList>
    </citation>
    <scope>NUCLEOTIDE SEQUENCE [LARGE SCALE GENOMIC DNA]</scope>
    <source>
        <strain evidence="2">CGMCC 1.16033</strain>
    </source>
</reference>
<gene>
    <name evidence="1" type="ORF">GCM10011520_25380</name>
</gene>
<comment type="caution">
    <text evidence="1">The sequence shown here is derived from an EMBL/GenBank/DDBJ whole genome shotgun (WGS) entry which is preliminary data.</text>
</comment>
<evidence type="ECO:0000313" key="1">
    <source>
        <dbReference type="EMBL" id="GGE83876.1"/>
    </source>
</evidence>
<keyword evidence="2" id="KW-1185">Reference proteome</keyword>
<dbReference type="Proteomes" id="UP000606498">
    <property type="component" value="Unassembled WGS sequence"/>
</dbReference>